<dbReference type="GO" id="GO:0003676">
    <property type="term" value="F:nucleic acid binding"/>
    <property type="evidence" value="ECO:0007669"/>
    <property type="project" value="InterPro"/>
</dbReference>
<organism evidence="2">
    <name type="scientific">marine sediment metagenome</name>
    <dbReference type="NCBI Taxonomy" id="412755"/>
    <lineage>
        <taxon>unclassified sequences</taxon>
        <taxon>metagenomes</taxon>
        <taxon>ecological metagenomes</taxon>
    </lineage>
</organism>
<name>A0A0F9A1H8_9ZZZZ</name>
<gene>
    <name evidence="2" type="ORF">LCGC14_2903540</name>
</gene>
<dbReference type="InterPro" id="IPR002156">
    <property type="entry name" value="RNaseH_domain"/>
</dbReference>
<accession>A0A0F9A1H8</accession>
<sequence>MIKAWVDGGCEGNNSKVGPRFSYGSYVVERDGTMLTVETFELPGAHTNNQAEYLALIKLLEDENLQGAQVYMDSQIVVGHLTQAWKVCRNLRQFKQRAAGLLRNRHITICKVDRKVMVALLGH</sequence>
<dbReference type="EMBL" id="LAZR01057241">
    <property type="protein sequence ID" value="KKK72469.1"/>
    <property type="molecule type" value="Genomic_DNA"/>
</dbReference>
<protein>
    <recommendedName>
        <fullName evidence="1">RNase H type-1 domain-containing protein</fullName>
    </recommendedName>
</protein>
<comment type="caution">
    <text evidence="2">The sequence shown here is derived from an EMBL/GenBank/DDBJ whole genome shotgun (WGS) entry which is preliminary data.</text>
</comment>
<proteinExistence type="predicted"/>
<dbReference type="InterPro" id="IPR036397">
    <property type="entry name" value="RNaseH_sf"/>
</dbReference>
<evidence type="ECO:0000313" key="2">
    <source>
        <dbReference type="EMBL" id="KKK72469.1"/>
    </source>
</evidence>
<dbReference type="AlphaFoldDB" id="A0A0F9A1H8"/>
<dbReference type="PROSITE" id="PS50879">
    <property type="entry name" value="RNASE_H_1"/>
    <property type="match status" value="1"/>
</dbReference>
<dbReference type="GO" id="GO:0004523">
    <property type="term" value="F:RNA-DNA hybrid ribonuclease activity"/>
    <property type="evidence" value="ECO:0007669"/>
    <property type="project" value="InterPro"/>
</dbReference>
<dbReference type="SUPFAM" id="SSF53098">
    <property type="entry name" value="Ribonuclease H-like"/>
    <property type="match status" value="1"/>
</dbReference>
<dbReference type="Gene3D" id="3.30.420.10">
    <property type="entry name" value="Ribonuclease H-like superfamily/Ribonuclease H"/>
    <property type="match status" value="1"/>
</dbReference>
<feature type="domain" description="RNase H type-1" evidence="1">
    <location>
        <begin position="1"/>
        <end position="123"/>
    </location>
</feature>
<reference evidence="2" key="1">
    <citation type="journal article" date="2015" name="Nature">
        <title>Complex archaea that bridge the gap between prokaryotes and eukaryotes.</title>
        <authorList>
            <person name="Spang A."/>
            <person name="Saw J.H."/>
            <person name="Jorgensen S.L."/>
            <person name="Zaremba-Niedzwiedzka K."/>
            <person name="Martijn J."/>
            <person name="Lind A.E."/>
            <person name="van Eijk R."/>
            <person name="Schleper C."/>
            <person name="Guy L."/>
            <person name="Ettema T.J."/>
        </authorList>
    </citation>
    <scope>NUCLEOTIDE SEQUENCE</scope>
</reference>
<evidence type="ECO:0000259" key="1">
    <source>
        <dbReference type="PROSITE" id="PS50879"/>
    </source>
</evidence>
<dbReference type="InterPro" id="IPR012337">
    <property type="entry name" value="RNaseH-like_sf"/>
</dbReference>
<dbReference type="Pfam" id="PF00075">
    <property type="entry name" value="RNase_H"/>
    <property type="match status" value="1"/>
</dbReference>